<dbReference type="FunFam" id="3.90.580.10:FF:000001">
    <property type="entry name" value="DNA primase"/>
    <property type="match status" value="1"/>
</dbReference>
<evidence type="ECO:0000256" key="6">
    <source>
        <dbReference type="ARBA" id="ARBA00022705"/>
    </source>
</evidence>
<comment type="similarity">
    <text evidence="13">Belongs to the DnaG primase family.</text>
</comment>
<proteinExistence type="inferred from homology"/>
<evidence type="ECO:0000256" key="11">
    <source>
        <dbReference type="ARBA" id="ARBA00023125"/>
    </source>
</evidence>
<evidence type="ECO:0000256" key="5">
    <source>
        <dbReference type="ARBA" id="ARBA00022695"/>
    </source>
</evidence>
<comment type="subunit">
    <text evidence="13">Monomer. Interacts with DnaB.</text>
</comment>
<dbReference type="HAMAP" id="MF_00974">
    <property type="entry name" value="DNA_primase_DnaG"/>
    <property type="match status" value="1"/>
</dbReference>
<keyword evidence="17" id="KW-1185">Reference proteome</keyword>
<keyword evidence="12 13" id="KW-0804">Transcription</keyword>
<feature type="region of interest" description="Disordered" evidence="14">
    <location>
        <begin position="542"/>
        <end position="564"/>
    </location>
</feature>
<dbReference type="GO" id="GO:0005737">
    <property type="term" value="C:cytoplasm"/>
    <property type="evidence" value="ECO:0007669"/>
    <property type="project" value="TreeGrafter"/>
</dbReference>
<dbReference type="SUPFAM" id="SSF57783">
    <property type="entry name" value="Zinc beta-ribbon"/>
    <property type="match status" value="1"/>
</dbReference>
<keyword evidence="10" id="KW-0460">Magnesium</keyword>
<dbReference type="GO" id="GO:1990077">
    <property type="term" value="C:primosome complex"/>
    <property type="evidence" value="ECO:0007669"/>
    <property type="project" value="UniProtKB-KW"/>
</dbReference>
<dbReference type="Gene3D" id="3.90.980.10">
    <property type="entry name" value="DNA primase, catalytic core, N-terminal domain"/>
    <property type="match status" value="1"/>
</dbReference>
<keyword evidence="8" id="KW-0863">Zinc-finger</keyword>
<comment type="cofactor">
    <cofactor evidence="1">
        <name>Zn(2+)</name>
        <dbReference type="ChEBI" id="CHEBI:29105"/>
    </cofactor>
</comment>
<evidence type="ECO:0000256" key="2">
    <source>
        <dbReference type="ARBA" id="ARBA00022478"/>
    </source>
</evidence>
<dbReference type="InterPro" id="IPR013264">
    <property type="entry name" value="DNAG_N"/>
</dbReference>
<evidence type="ECO:0000256" key="13">
    <source>
        <dbReference type="HAMAP-Rule" id="MF_00974"/>
    </source>
</evidence>
<evidence type="ECO:0000256" key="9">
    <source>
        <dbReference type="ARBA" id="ARBA00022833"/>
    </source>
</evidence>
<evidence type="ECO:0000256" key="4">
    <source>
        <dbReference type="ARBA" id="ARBA00022679"/>
    </source>
</evidence>
<gene>
    <name evidence="13" type="primary">dnaG</name>
    <name evidence="16" type="ORF">HMA55_09170</name>
</gene>
<dbReference type="Pfam" id="PF08278">
    <property type="entry name" value="DnaG_DnaB_bind"/>
    <property type="match status" value="1"/>
</dbReference>
<keyword evidence="5 13" id="KW-0548">Nucleotidyltransferase</keyword>
<dbReference type="InterPro" id="IPR030846">
    <property type="entry name" value="DnaG_bac"/>
</dbReference>
<dbReference type="Pfam" id="PF10410">
    <property type="entry name" value="DnaB_bind"/>
    <property type="match status" value="1"/>
</dbReference>
<comment type="caution">
    <text evidence="16">The sequence shown here is derived from an EMBL/GenBank/DDBJ whole genome shotgun (WGS) entry which is preliminary data.</text>
</comment>
<keyword evidence="6 13" id="KW-0235">DNA replication</keyword>
<evidence type="ECO:0000256" key="14">
    <source>
        <dbReference type="SAM" id="MobiDB-lite"/>
    </source>
</evidence>
<dbReference type="GO" id="GO:0003677">
    <property type="term" value="F:DNA binding"/>
    <property type="evidence" value="ECO:0007669"/>
    <property type="project" value="UniProtKB-KW"/>
</dbReference>
<evidence type="ECO:0000256" key="3">
    <source>
        <dbReference type="ARBA" id="ARBA00022515"/>
    </source>
</evidence>
<dbReference type="Pfam" id="PF08275">
    <property type="entry name" value="DNAG_N"/>
    <property type="match status" value="1"/>
</dbReference>
<evidence type="ECO:0000256" key="1">
    <source>
        <dbReference type="ARBA" id="ARBA00001947"/>
    </source>
</evidence>
<dbReference type="SUPFAM" id="SSF56731">
    <property type="entry name" value="DNA primase core"/>
    <property type="match status" value="1"/>
</dbReference>
<dbReference type="SMART" id="SM00493">
    <property type="entry name" value="TOPRIM"/>
    <property type="match status" value="1"/>
</dbReference>
<dbReference type="GO" id="GO:0008270">
    <property type="term" value="F:zinc ion binding"/>
    <property type="evidence" value="ECO:0007669"/>
    <property type="project" value="UniProtKB-KW"/>
</dbReference>
<dbReference type="InterPro" id="IPR006171">
    <property type="entry name" value="TOPRIM_dom"/>
</dbReference>
<evidence type="ECO:0000259" key="15">
    <source>
        <dbReference type="PROSITE" id="PS50880"/>
    </source>
</evidence>
<dbReference type="GO" id="GO:0000428">
    <property type="term" value="C:DNA-directed RNA polymerase complex"/>
    <property type="evidence" value="ECO:0007669"/>
    <property type="project" value="UniProtKB-KW"/>
</dbReference>
<dbReference type="Pfam" id="PF01807">
    <property type="entry name" value="Zn_ribbon_DnaG"/>
    <property type="match status" value="1"/>
</dbReference>
<evidence type="ECO:0000256" key="12">
    <source>
        <dbReference type="ARBA" id="ARBA00023163"/>
    </source>
</evidence>
<dbReference type="Proteomes" id="UP000577408">
    <property type="component" value="Unassembled WGS sequence"/>
</dbReference>
<dbReference type="Gene3D" id="3.90.580.10">
    <property type="entry name" value="Zinc finger, CHC2-type domain"/>
    <property type="match status" value="1"/>
</dbReference>
<keyword evidence="7" id="KW-0479">Metal-binding</keyword>
<dbReference type="InterPro" id="IPR013173">
    <property type="entry name" value="DNA_primase_DnaG_DnaB-bd_dom"/>
</dbReference>
<dbReference type="InterPro" id="IPR006295">
    <property type="entry name" value="DNA_primase_DnaG"/>
</dbReference>
<dbReference type="PANTHER" id="PTHR30313">
    <property type="entry name" value="DNA PRIMASE"/>
    <property type="match status" value="1"/>
</dbReference>
<reference evidence="16 17" key="1">
    <citation type="submission" date="2020-05" db="EMBL/GenBank/DDBJ databases">
        <title>Descriptions of Corynebacterium xxxx sp. nov., Corynebacterium yyyy sp. nov. and Corynebacterium zzzz sp. nov.</title>
        <authorList>
            <person name="Zhang G."/>
        </authorList>
    </citation>
    <scope>NUCLEOTIDE SEQUENCE [LARGE SCALE GENOMIC DNA]</scope>
    <source>
        <strain evidence="17">zg-913</strain>
    </source>
</reference>
<dbReference type="NCBIfam" id="TIGR01391">
    <property type="entry name" value="dnaG"/>
    <property type="match status" value="1"/>
</dbReference>
<protein>
    <recommendedName>
        <fullName evidence="13">DNA primase</fullName>
        <ecNumber evidence="13">2.7.7.101</ecNumber>
    </recommendedName>
</protein>
<dbReference type="SMART" id="SM00766">
    <property type="entry name" value="DnaG_DnaB_bind"/>
    <property type="match status" value="1"/>
</dbReference>
<comment type="caution">
    <text evidence="13">Lacks conserved residue(s) required for the propagation of feature annotation.</text>
</comment>
<dbReference type="InterPro" id="IPR002694">
    <property type="entry name" value="Znf_CHC2"/>
</dbReference>
<dbReference type="PROSITE" id="PS50880">
    <property type="entry name" value="TOPRIM"/>
    <property type="match status" value="1"/>
</dbReference>
<keyword evidence="11 13" id="KW-0238">DNA-binding</keyword>
<accession>A0A7V9A2B1</accession>
<dbReference type="SMART" id="SM00400">
    <property type="entry name" value="ZnF_CHCC"/>
    <property type="match status" value="1"/>
</dbReference>
<evidence type="ECO:0000256" key="7">
    <source>
        <dbReference type="ARBA" id="ARBA00022723"/>
    </source>
</evidence>
<dbReference type="CDD" id="cd03364">
    <property type="entry name" value="TOPRIM_DnaG_primases"/>
    <property type="match status" value="1"/>
</dbReference>
<dbReference type="GO" id="GO:0006269">
    <property type="term" value="P:DNA replication, synthesis of primer"/>
    <property type="evidence" value="ECO:0007669"/>
    <property type="project" value="UniProtKB-UniRule"/>
</dbReference>
<feature type="region of interest" description="Disordered" evidence="14">
    <location>
        <begin position="442"/>
        <end position="469"/>
    </location>
</feature>
<name>A0A7V9A2B1_9CORY</name>
<dbReference type="Gene3D" id="3.40.1360.10">
    <property type="match status" value="1"/>
</dbReference>
<evidence type="ECO:0000313" key="16">
    <source>
        <dbReference type="EMBL" id="MBA1838056.1"/>
    </source>
</evidence>
<evidence type="ECO:0000256" key="8">
    <source>
        <dbReference type="ARBA" id="ARBA00022771"/>
    </source>
</evidence>
<keyword evidence="4 13" id="KW-0808">Transferase</keyword>
<dbReference type="EMBL" id="JABFED010000006">
    <property type="protein sequence ID" value="MBA1838056.1"/>
    <property type="molecule type" value="Genomic_DNA"/>
</dbReference>
<dbReference type="InterPro" id="IPR034151">
    <property type="entry name" value="TOPRIM_DnaG_bac"/>
</dbReference>
<organism evidence="16 17">
    <name type="scientific">Corynebacterium wankanglinii</name>
    <dbReference type="NCBI Taxonomy" id="2735136"/>
    <lineage>
        <taxon>Bacteria</taxon>
        <taxon>Bacillati</taxon>
        <taxon>Actinomycetota</taxon>
        <taxon>Actinomycetes</taxon>
        <taxon>Mycobacteriales</taxon>
        <taxon>Corynebacteriaceae</taxon>
        <taxon>Corynebacterium</taxon>
    </lineage>
</organism>
<dbReference type="InterPro" id="IPR050219">
    <property type="entry name" value="DnaG_primase"/>
</dbReference>
<dbReference type="AlphaFoldDB" id="A0A7V9A2B1"/>
<dbReference type="GO" id="GO:0003899">
    <property type="term" value="F:DNA-directed RNA polymerase activity"/>
    <property type="evidence" value="ECO:0007669"/>
    <property type="project" value="UniProtKB-UniRule"/>
</dbReference>
<evidence type="ECO:0000256" key="10">
    <source>
        <dbReference type="ARBA" id="ARBA00022842"/>
    </source>
</evidence>
<keyword evidence="2 13" id="KW-0240">DNA-directed RNA polymerase</keyword>
<dbReference type="RefSeq" id="WP_181192734.1">
    <property type="nucleotide sequence ID" value="NZ_JABFED010000006.1"/>
</dbReference>
<evidence type="ECO:0000313" key="17">
    <source>
        <dbReference type="Proteomes" id="UP000577408"/>
    </source>
</evidence>
<comment type="catalytic activity">
    <reaction evidence="13">
        <text>ssDNA + n NTP = ssDNA/pppN(pN)n-1 hybrid + (n-1) diphosphate.</text>
        <dbReference type="EC" id="2.7.7.101"/>
    </reaction>
</comment>
<dbReference type="Pfam" id="PF13155">
    <property type="entry name" value="Toprim_2"/>
    <property type="match status" value="1"/>
</dbReference>
<sequence>MARGRIPDSDIEAIRQRAPLDEIVGEYVQLKPAGHDSLKGLSPFKDERTPSFHVRPAHGYYHCFSTGKGGDVFSFMMEMEQLTFPEAVEAVADHIGYRINYQGGSTGARHVDRGTRQRLLAANKAAHEYFREQLETADAAPARDMLLQRGFSRELIYDFECGFAPRGWDPMTKHLLRKGFEVQELIDAGLSSMGKRGPIDKFRGRLIWPIKDTASNVIGFGARKLFEDDPLGKYINTQDTLLYHKSKVLFGIDKAKKNIAEKHQTVVVEGYTDVMAMHAAGVDTAVATCGTAFGGDHMSLIRRLMLDDSFFRGELIYTFDGDEAGQKAAMRAFETDAEFGAQSFVAVAPDGMDPCDLRLARGDAAVRDLVASRVPVYEFVIESLLQDYSLDSAEGRVQALRRTVPVVATISDRVLQQEYARRLAGWVGWPNPDEVLEQVRAEAKKPKKQKRTPKAASVGAVAGPDSSGAQSEILIPPRPDDPVLWPQREALKIALQHPAAAGNYFDGINPDAFTHDAYHQVREAITAAGGCARAGAAAAAGSAGSASSGAGPRASSAPGAASSPADVSNFLAAVAGEMRDYTGRNFVSELAVEPIHADDLYEYADSVLSRLQETRVGQQIAQLKSQLQRMRPSDDEEAYNALFSDLVALEQARRDLNDRAFRSNR</sequence>
<feature type="domain" description="Toprim" evidence="15">
    <location>
        <begin position="263"/>
        <end position="351"/>
    </location>
</feature>
<keyword evidence="9" id="KW-0862">Zinc</keyword>
<dbReference type="InterPro" id="IPR019475">
    <property type="entry name" value="DNA_primase_DnaB-bd"/>
</dbReference>
<keyword evidence="3 13" id="KW-0639">Primosome</keyword>
<dbReference type="InterPro" id="IPR036977">
    <property type="entry name" value="DNA_primase_Znf_CHC2"/>
</dbReference>
<dbReference type="InterPro" id="IPR037068">
    <property type="entry name" value="DNA_primase_core_N_sf"/>
</dbReference>
<dbReference type="EC" id="2.7.7.101" evidence="13"/>
<dbReference type="PANTHER" id="PTHR30313:SF2">
    <property type="entry name" value="DNA PRIMASE"/>
    <property type="match status" value="1"/>
</dbReference>
<comment type="function">
    <text evidence="13">RNA polymerase that catalyzes the synthesis of short RNA molecules used as primers for DNA polymerase during DNA replication.</text>
</comment>